<name>A0ABW5T2Z5_9BACI</name>
<dbReference type="PANTHER" id="PTHR34818">
    <property type="entry name" value="PROTEIN BLI-3"/>
    <property type="match status" value="1"/>
</dbReference>
<dbReference type="EMBL" id="JBHUML010000003">
    <property type="protein sequence ID" value="MFD2706323.1"/>
    <property type="molecule type" value="Genomic_DNA"/>
</dbReference>
<evidence type="ECO:0000313" key="2">
    <source>
        <dbReference type="EMBL" id="MFD2706323.1"/>
    </source>
</evidence>
<evidence type="ECO:0000313" key="3">
    <source>
        <dbReference type="Proteomes" id="UP001597520"/>
    </source>
</evidence>
<dbReference type="InterPro" id="IPR052917">
    <property type="entry name" value="Stress-Dev_Protein"/>
</dbReference>
<protein>
    <submittedName>
        <fullName evidence="2">Pyridoxamine 5'-phosphate oxidase family protein</fullName>
    </submittedName>
</protein>
<evidence type="ECO:0000259" key="1">
    <source>
        <dbReference type="Pfam" id="PF01243"/>
    </source>
</evidence>
<dbReference type="InterPro" id="IPR012349">
    <property type="entry name" value="Split_barrel_FMN-bd"/>
</dbReference>
<dbReference type="RefSeq" id="WP_380713621.1">
    <property type="nucleotide sequence ID" value="NZ_JBHUML010000003.1"/>
</dbReference>
<dbReference type="PANTHER" id="PTHR34818:SF1">
    <property type="entry name" value="PROTEIN BLI-3"/>
    <property type="match status" value="1"/>
</dbReference>
<comment type="caution">
    <text evidence="2">The sequence shown here is derived from an EMBL/GenBank/DDBJ whole genome shotgun (WGS) entry which is preliminary data.</text>
</comment>
<organism evidence="2 3">
    <name type="scientific">Salibacterium lacus</name>
    <dbReference type="NCBI Taxonomy" id="1898109"/>
    <lineage>
        <taxon>Bacteria</taxon>
        <taxon>Bacillati</taxon>
        <taxon>Bacillota</taxon>
        <taxon>Bacilli</taxon>
        <taxon>Bacillales</taxon>
        <taxon>Bacillaceae</taxon>
    </lineage>
</organism>
<dbReference type="Pfam" id="PF01243">
    <property type="entry name" value="PNPOx_N"/>
    <property type="match status" value="1"/>
</dbReference>
<feature type="domain" description="Pyridoxamine 5'-phosphate oxidase N-terminal" evidence="1">
    <location>
        <begin position="7"/>
        <end position="128"/>
    </location>
</feature>
<dbReference type="Gene3D" id="2.30.110.10">
    <property type="entry name" value="Electron Transport, Fmn-binding Protein, Chain A"/>
    <property type="match status" value="1"/>
</dbReference>
<dbReference type="SUPFAM" id="SSF50475">
    <property type="entry name" value="FMN-binding split barrel"/>
    <property type="match status" value="1"/>
</dbReference>
<accession>A0ABW5T2Z5</accession>
<reference evidence="3" key="1">
    <citation type="journal article" date="2019" name="Int. J. Syst. Evol. Microbiol.">
        <title>The Global Catalogue of Microorganisms (GCM) 10K type strain sequencing project: providing services to taxonomists for standard genome sequencing and annotation.</title>
        <authorList>
            <consortium name="The Broad Institute Genomics Platform"/>
            <consortium name="The Broad Institute Genome Sequencing Center for Infectious Disease"/>
            <person name="Wu L."/>
            <person name="Ma J."/>
        </authorList>
    </citation>
    <scope>NUCLEOTIDE SEQUENCE [LARGE SCALE GENOMIC DNA]</scope>
    <source>
        <strain evidence="3">KCTC 33792</strain>
    </source>
</reference>
<gene>
    <name evidence="2" type="ORF">ACFSUB_12710</name>
</gene>
<dbReference type="Proteomes" id="UP001597520">
    <property type="component" value="Unassembled WGS sequence"/>
</dbReference>
<sequence>MEQNELKNKILHIIDEYKTGVLATVEQERPHSRYMTFYHDDITLYTPTSRDTHKAEEIDKNPYVHILLGYEGEGLDDLYVEVSGKAVIREDKTVKQQFWHESMNHWFDGIDDPEFIMLEIQPEGMRLMNKAGEPPQELNLK</sequence>
<dbReference type="InterPro" id="IPR011576">
    <property type="entry name" value="Pyridox_Oxase_N"/>
</dbReference>
<keyword evidence="3" id="KW-1185">Reference proteome</keyword>
<proteinExistence type="predicted"/>